<dbReference type="Pfam" id="PF00106">
    <property type="entry name" value="adh_short"/>
    <property type="match status" value="1"/>
</dbReference>
<dbReference type="PRINTS" id="PR00081">
    <property type="entry name" value="GDHRDH"/>
</dbReference>
<dbReference type="FunFam" id="3.40.50.720:FF:000084">
    <property type="entry name" value="Short-chain dehydrogenase reductase"/>
    <property type="match status" value="1"/>
</dbReference>
<reference evidence="5" key="2">
    <citation type="journal article" date="2023" name="Syst. Appl. Microbiol.">
        <title>Govania unica gen. nov., sp. nov., a rare biosphere bacterium that represents a novel family in the class Alphaproteobacteria.</title>
        <authorList>
            <person name="Vandamme P."/>
            <person name="Peeters C."/>
            <person name="Hettiarachchi A."/>
            <person name="Cnockaert M."/>
            <person name="Carlier A."/>
        </authorList>
    </citation>
    <scope>NUCLEOTIDE SEQUENCE</scope>
    <source>
        <strain evidence="5">LMG 31809</strain>
    </source>
</reference>
<dbReference type="PRINTS" id="PR00080">
    <property type="entry name" value="SDRFAMILY"/>
</dbReference>
<name>A0A9X3Z7K0_9PROT</name>
<dbReference type="Gene3D" id="3.40.50.720">
    <property type="entry name" value="NAD(P)-binding Rossmann-like Domain"/>
    <property type="match status" value="1"/>
</dbReference>
<sequence>MSFDLSGKTAFVTGATSGLGRQFARVLSAAGAAVVISGRRMDRLEALAAEIRAAGGRAHPLQLDMMDVASFPAAIEAAEQALGPIWILVNNSGVAVNKSILDHTEEDYDGLMDTNVKGVYFLAQAAARSMIAKGDGGRIINIASIGALKVLGGTSVYCVSKAAVAHMTKCMALEWARFDINVNAICPGYIRTEMNDAFFNSPAGEKLINRFPRRRLGKEDDLDGLLLLLASRESSYITGAVMTADDGQVLA</sequence>
<keyword evidence="6" id="KW-1185">Reference proteome</keyword>
<comment type="caution">
    <text evidence="5">The sequence shown here is derived from an EMBL/GenBank/DDBJ whole genome shotgun (WGS) entry which is preliminary data.</text>
</comment>
<protein>
    <submittedName>
        <fullName evidence="5">SDR family NAD(P)-dependent oxidoreductase</fullName>
    </submittedName>
</protein>
<dbReference type="InterPro" id="IPR002347">
    <property type="entry name" value="SDR_fam"/>
</dbReference>
<dbReference type="AlphaFoldDB" id="A0A9X3Z7K0"/>
<keyword evidence="2" id="KW-0521">NADP</keyword>
<evidence type="ECO:0000256" key="4">
    <source>
        <dbReference type="RuleBase" id="RU000363"/>
    </source>
</evidence>
<reference evidence="5" key="1">
    <citation type="submission" date="2022-08" db="EMBL/GenBank/DDBJ databases">
        <authorList>
            <person name="Vandamme P."/>
            <person name="Hettiarachchi A."/>
            <person name="Peeters C."/>
            <person name="Cnockaert M."/>
            <person name="Carlier A."/>
        </authorList>
    </citation>
    <scope>NUCLEOTIDE SEQUENCE</scope>
    <source>
        <strain evidence="5">LMG 31809</strain>
    </source>
</reference>
<evidence type="ECO:0000256" key="2">
    <source>
        <dbReference type="ARBA" id="ARBA00022857"/>
    </source>
</evidence>
<dbReference type="PANTHER" id="PTHR43618:SF8">
    <property type="entry name" value="7ALPHA-HYDROXYSTEROID DEHYDROGENASE"/>
    <property type="match status" value="1"/>
</dbReference>
<evidence type="ECO:0000256" key="3">
    <source>
        <dbReference type="ARBA" id="ARBA00023002"/>
    </source>
</evidence>
<keyword evidence="3" id="KW-0560">Oxidoreductase</keyword>
<dbReference type="SUPFAM" id="SSF51735">
    <property type="entry name" value="NAD(P)-binding Rossmann-fold domains"/>
    <property type="match status" value="1"/>
</dbReference>
<dbReference type="CDD" id="cd05233">
    <property type="entry name" value="SDR_c"/>
    <property type="match status" value="1"/>
</dbReference>
<evidence type="ECO:0000313" key="5">
    <source>
        <dbReference type="EMBL" id="MDA5194059.1"/>
    </source>
</evidence>
<dbReference type="RefSeq" id="WP_274943765.1">
    <property type="nucleotide sequence ID" value="NZ_JANWOI010000003.1"/>
</dbReference>
<dbReference type="GO" id="GO:0016491">
    <property type="term" value="F:oxidoreductase activity"/>
    <property type="evidence" value="ECO:0007669"/>
    <property type="project" value="UniProtKB-KW"/>
</dbReference>
<comment type="similarity">
    <text evidence="1 4">Belongs to the short-chain dehydrogenases/reductases (SDR) family.</text>
</comment>
<gene>
    <name evidence="5" type="ORF">NYP16_08865</name>
</gene>
<dbReference type="InterPro" id="IPR052178">
    <property type="entry name" value="Sec_Metab_Biosynth_SDR"/>
</dbReference>
<dbReference type="EMBL" id="JANWOI010000003">
    <property type="protein sequence ID" value="MDA5194059.1"/>
    <property type="molecule type" value="Genomic_DNA"/>
</dbReference>
<dbReference type="PANTHER" id="PTHR43618">
    <property type="entry name" value="7-ALPHA-HYDROXYSTEROID DEHYDROGENASE"/>
    <property type="match status" value="1"/>
</dbReference>
<dbReference type="InterPro" id="IPR020904">
    <property type="entry name" value="Sc_DH/Rdtase_CS"/>
</dbReference>
<organism evidence="5 6">
    <name type="scientific">Govanella unica</name>
    <dbReference type="NCBI Taxonomy" id="2975056"/>
    <lineage>
        <taxon>Bacteria</taxon>
        <taxon>Pseudomonadati</taxon>
        <taxon>Pseudomonadota</taxon>
        <taxon>Alphaproteobacteria</taxon>
        <taxon>Emcibacterales</taxon>
        <taxon>Govanellaceae</taxon>
        <taxon>Govanella</taxon>
    </lineage>
</organism>
<dbReference type="InterPro" id="IPR036291">
    <property type="entry name" value="NAD(P)-bd_dom_sf"/>
</dbReference>
<accession>A0A9X3Z7K0</accession>
<dbReference type="PROSITE" id="PS00061">
    <property type="entry name" value="ADH_SHORT"/>
    <property type="match status" value="1"/>
</dbReference>
<proteinExistence type="inferred from homology"/>
<dbReference type="Proteomes" id="UP001141619">
    <property type="component" value="Unassembled WGS sequence"/>
</dbReference>
<evidence type="ECO:0000313" key="6">
    <source>
        <dbReference type="Proteomes" id="UP001141619"/>
    </source>
</evidence>
<evidence type="ECO:0000256" key="1">
    <source>
        <dbReference type="ARBA" id="ARBA00006484"/>
    </source>
</evidence>